<accession>A0A7X6IDJ3</accession>
<dbReference type="Proteomes" id="UP000534783">
    <property type="component" value="Unassembled WGS sequence"/>
</dbReference>
<evidence type="ECO:0008006" key="3">
    <source>
        <dbReference type="Google" id="ProtNLM"/>
    </source>
</evidence>
<dbReference type="RefSeq" id="WP_168063436.1">
    <property type="nucleotide sequence ID" value="NZ_VTOW01000007.1"/>
</dbReference>
<comment type="caution">
    <text evidence="1">The sequence shown here is derived from an EMBL/GenBank/DDBJ whole genome shotgun (WGS) entry which is preliminary data.</text>
</comment>
<dbReference type="PROSITE" id="PS51257">
    <property type="entry name" value="PROKAR_LIPOPROTEIN"/>
    <property type="match status" value="1"/>
</dbReference>
<organism evidence="1 2">
    <name type="scientific">Candidatus Manganitrophus noduliformans</name>
    <dbReference type="NCBI Taxonomy" id="2606439"/>
    <lineage>
        <taxon>Bacteria</taxon>
        <taxon>Pseudomonadati</taxon>
        <taxon>Nitrospirota</taxon>
        <taxon>Nitrospiria</taxon>
        <taxon>Candidatus Troglogloeales</taxon>
        <taxon>Candidatus Manganitrophaceae</taxon>
        <taxon>Candidatus Manganitrophus</taxon>
    </lineage>
</organism>
<gene>
    <name evidence="1" type="ORF">MNODULE_22215</name>
</gene>
<name>A0A7X6IDJ3_9BACT</name>
<dbReference type="AlphaFoldDB" id="A0A7X6IDJ3"/>
<evidence type="ECO:0000313" key="2">
    <source>
        <dbReference type="Proteomes" id="UP000534783"/>
    </source>
</evidence>
<keyword evidence="2" id="KW-1185">Reference proteome</keyword>
<reference evidence="1 2" key="1">
    <citation type="journal article" date="2020" name="Nature">
        <title>Bacterial chemolithoautotrophy via manganese oxidation.</title>
        <authorList>
            <person name="Yu H."/>
            <person name="Leadbetter J.R."/>
        </authorList>
    </citation>
    <scope>NUCLEOTIDE SEQUENCE [LARGE SCALE GENOMIC DNA]</scope>
    <source>
        <strain evidence="1 2">Mn-1</strain>
    </source>
</reference>
<proteinExistence type="predicted"/>
<sequence length="249" mass="28244">MKKWILTQCPLTCIKSLIPSTVFLFVGLVFGCSYSQKYVASVPDVQGAGLSLAESRMQREQHIIDLNGLQLSIKPMNARLISKLNARFLFIPIPFTRVYPEAERFAFDDQTASPPFLIEVAFNPKDSDLRFDPAEVTLHHNGQTYKPNRMIPPSEFRPLRSFGGHYSQGIELCFRKDNEPLKEQLRPIEPVWVVQGEMACVWLSYDVAPPPPETEFSVSIEGIEMLGKTIDIPRIQFKKGSAQLFDKIP</sequence>
<evidence type="ECO:0000313" key="1">
    <source>
        <dbReference type="EMBL" id="NKE73479.1"/>
    </source>
</evidence>
<protein>
    <recommendedName>
        <fullName evidence="3">Lipoprotein</fullName>
    </recommendedName>
</protein>
<dbReference type="EMBL" id="VTOW01000007">
    <property type="protein sequence ID" value="NKE73479.1"/>
    <property type="molecule type" value="Genomic_DNA"/>
</dbReference>